<dbReference type="UniPathway" id="UPA00973"/>
<feature type="binding site" evidence="20">
    <location>
        <begin position="386"/>
        <end position="387"/>
    </location>
    <ligand>
        <name>acetyl-CoA</name>
        <dbReference type="ChEBI" id="CHEBI:57288"/>
    </ligand>
</feature>
<keyword evidence="15 20" id="KW-0012">Acyltransferase</keyword>
<dbReference type="GO" id="GO:0016020">
    <property type="term" value="C:membrane"/>
    <property type="evidence" value="ECO:0007669"/>
    <property type="project" value="GOC"/>
</dbReference>
<feature type="binding site" evidence="20">
    <location>
        <position position="423"/>
    </location>
    <ligand>
        <name>acetyl-CoA</name>
        <dbReference type="ChEBI" id="CHEBI:57288"/>
    </ligand>
</feature>
<comment type="caution">
    <text evidence="20">Lacks conserved residue(s) required for the propagation of feature annotation.</text>
</comment>
<comment type="pathway">
    <text evidence="2 20">Nucleotide-sugar biosynthesis; UDP-N-acetyl-alpha-D-glucosamine biosynthesis; N-acetyl-alpha-D-glucosamine 1-phosphate from alpha-D-glucosamine 6-phosphate (route II): step 2/2.</text>
</comment>
<evidence type="ECO:0000256" key="13">
    <source>
        <dbReference type="ARBA" id="ARBA00022984"/>
    </source>
</evidence>
<keyword evidence="14 20" id="KW-0511">Multifunctional enzyme</keyword>
<dbReference type="PANTHER" id="PTHR43584:SF3">
    <property type="entry name" value="BIFUNCTIONAL PROTEIN GLMU"/>
    <property type="match status" value="1"/>
</dbReference>
<keyword evidence="9 20" id="KW-0479">Metal-binding</keyword>
<gene>
    <name evidence="20" type="primary">glmU</name>
    <name evidence="22" type="ORF">SAMN04487861_10134</name>
</gene>
<evidence type="ECO:0000256" key="16">
    <source>
        <dbReference type="ARBA" id="ARBA00023316"/>
    </source>
</evidence>
<dbReference type="OrthoDB" id="9775031at2"/>
<dbReference type="InterPro" id="IPR029044">
    <property type="entry name" value="Nucleotide-diphossugar_trans"/>
</dbReference>
<evidence type="ECO:0000256" key="19">
    <source>
        <dbReference type="ARBA" id="ARBA00049628"/>
    </source>
</evidence>
<organism evidence="22 23">
    <name type="scientific">Selenomonas ruminantium</name>
    <dbReference type="NCBI Taxonomy" id="971"/>
    <lineage>
        <taxon>Bacteria</taxon>
        <taxon>Bacillati</taxon>
        <taxon>Bacillota</taxon>
        <taxon>Negativicutes</taxon>
        <taxon>Selenomonadales</taxon>
        <taxon>Selenomonadaceae</taxon>
        <taxon>Selenomonas</taxon>
    </lineage>
</organism>
<keyword evidence="12 20" id="KW-0133">Cell shape</keyword>
<evidence type="ECO:0000256" key="10">
    <source>
        <dbReference type="ARBA" id="ARBA00022737"/>
    </source>
</evidence>
<dbReference type="GO" id="GO:0005737">
    <property type="term" value="C:cytoplasm"/>
    <property type="evidence" value="ECO:0007669"/>
    <property type="project" value="UniProtKB-SubCell"/>
</dbReference>
<dbReference type="PANTHER" id="PTHR43584">
    <property type="entry name" value="NUCLEOTIDYL TRANSFERASE"/>
    <property type="match status" value="1"/>
</dbReference>
<evidence type="ECO:0000256" key="20">
    <source>
        <dbReference type="HAMAP-Rule" id="MF_01631"/>
    </source>
</evidence>
<comment type="catalytic activity">
    <reaction evidence="18 20">
        <text>N-acetyl-alpha-D-glucosamine 1-phosphate + UTP + H(+) = UDP-N-acetyl-alpha-D-glucosamine + diphosphate</text>
        <dbReference type="Rhea" id="RHEA:13509"/>
        <dbReference type="ChEBI" id="CHEBI:15378"/>
        <dbReference type="ChEBI" id="CHEBI:33019"/>
        <dbReference type="ChEBI" id="CHEBI:46398"/>
        <dbReference type="ChEBI" id="CHEBI:57705"/>
        <dbReference type="ChEBI" id="CHEBI:57776"/>
        <dbReference type="EC" id="2.7.7.23"/>
    </reaction>
</comment>
<evidence type="ECO:0000256" key="6">
    <source>
        <dbReference type="ARBA" id="ARBA00022490"/>
    </source>
</evidence>
<feature type="binding site" evidence="20">
    <location>
        <position position="351"/>
    </location>
    <ligand>
        <name>UDP-N-acetyl-alpha-D-glucosamine</name>
        <dbReference type="ChEBI" id="CHEBI:57705"/>
    </ligand>
</feature>
<feature type="binding site" evidence="20">
    <location>
        <position position="366"/>
    </location>
    <ligand>
        <name>UDP-N-acetyl-alpha-D-glucosamine</name>
        <dbReference type="ChEBI" id="CHEBI:57705"/>
    </ligand>
</feature>
<dbReference type="Pfam" id="PF00483">
    <property type="entry name" value="NTP_transferase"/>
    <property type="match status" value="1"/>
</dbReference>
<dbReference type="InterPro" id="IPR011004">
    <property type="entry name" value="Trimer_LpxA-like_sf"/>
</dbReference>
<comment type="catalytic activity">
    <reaction evidence="17 20">
        <text>alpha-D-glucosamine 1-phosphate + acetyl-CoA = N-acetyl-alpha-D-glucosamine 1-phosphate + CoA + H(+)</text>
        <dbReference type="Rhea" id="RHEA:13725"/>
        <dbReference type="ChEBI" id="CHEBI:15378"/>
        <dbReference type="ChEBI" id="CHEBI:57287"/>
        <dbReference type="ChEBI" id="CHEBI:57288"/>
        <dbReference type="ChEBI" id="CHEBI:57776"/>
        <dbReference type="ChEBI" id="CHEBI:58516"/>
        <dbReference type="EC" id="2.3.1.157"/>
    </reaction>
</comment>
<keyword evidence="13 20" id="KW-0573">Peptidoglycan synthesis</keyword>
<dbReference type="HAMAP" id="MF_01631">
    <property type="entry name" value="GlmU"/>
    <property type="match status" value="1"/>
</dbReference>
<feature type="binding site" evidence="20">
    <location>
        <position position="140"/>
    </location>
    <ligand>
        <name>UDP-N-acetyl-alpha-D-glucosamine</name>
        <dbReference type="ChEBI" id="CHEBI:57705"/>
    </ligand>
</feature>
<sequence length="455" mass="49203">MSDLVTVILAAGKGTRMKSKLPKVLHKAAGKSMVQHVIDAAKAAGAKRNIVVTGFGGDVVREAIGAQAEFVEQKEQLGTGHAVMQTADLLQDETGTVMVLCGDTPLLTGDLLKKLFDSHVEAQAKATVLTAIMPDATGYGRIIRMADGSVQKIVEHKDATEEERQVKEVNSGIYCFDAKALFESLKKVTNDNAQGEYYLPDVLEILQKQGEKIWAVAADDYESTLGINSRQQLAGAEKILRRRKNEELMAEGVTLMDPDTTYVDADVKVGRDTVIYPMTWLEGDTVIGEECEIGPSIRFQNVKAGNRVTGQFTYAHDCELEDGVILGQFTHIRPDTHLAEGVKIGNFVEVKNSTVGKGSKLPHLSYIGDTDMGSGCNMGCGTITVNYDGKTKFRTKIGNDAFIGCNSNLVAPVEVEDGAYVGAGSTITKKVPSNTLAIARARQTNIEGWKDKRNS</sequence>
<reference evidence="22 23" key="1">
    <citation type="submission" date="2016-10" db="EMBL/GenBank/DDBJ databases">
        <authorList>
            <person name="de Groot N.N."/>
        </authorList>
    </citation>
    <scope>NUCLEOTIDE SEQUENCE [LARGE SCALE GENOMIC DNA]</scope>
    <source>
        <strain evidence="22 23">Z108</strain>
    </source>
</reference>
<dbReference type="Gene3D" id="2.160.10.10">
    <property type="entry name" value="Hexapeptide repeat proteins"/>
    <property type="match status" value="1"/>
</dbReference>
<evidence type="ECO:0000256" key="12">
    <source>
        <dbReference type="ARBA" id="ARBA00022960"/>
    </source>
</evidence>
<dbReference type="NCBIfam" id="TIGR01173">
    <property type="entry name" value="glmU"/>
    <property type="match status" value="1"/>
</dbReference>
<comment type="function">
    <text evidence="19 20">Catalyzes the last two sequential reactions in the de novo biosynthetic pathway for UDP-N-acetylglucosamine (UDP-GlcNAc). The C-terminal domain catalyzes the transfer of acetyl group from acetyl coenzyme A to glucosamine-1-phosphate (GlcN-1-P) to produce N-acetylglucosamine-1-phosphate (GlcNAc-1-P), which is converted into UDP-GlcNAc by the transfer of uridine 5-monophosphate (from uridine 5-triphosphate), a reaction catalyzed by the N-terminal domain.</text>
</comment>
<feature type="binding site" evidence="20">
    <location>
        <position position="73"/>
    </location>
    <ligand>
        <name>UDP-N-acetyl-alpha-D-glucosamine</name>
        <dbReference type="ChEBI" id="CHEBI:57705"/>
    </ligand>
</feature>
<evidence type="ECO:0000256" key="2">
    <source>
        <dbReference type="ARBA" id="ARBA00005166"/>
    </source>
</evidence>
<keyword evidence="16 20" id="KW-0961">Cell wall biogenesis/degradation</keyword>
<feature type="binding site" evidence="20">
    <location>
        <position position="23"/>
    </location>
    <ligand>
        <name>UDP-N-acetyl-alpha-D-glucosamine</name>
        <dbReference type="ChEBI" id="CHEBI:57705"/>
    </ligand>
</feature>
<keyword evidence="7 20" id="KW-0808">Transferase</keyword>
<keyword evidence="6 20" id="KW-0963">Cytoplasm</keyword>
<feature type="binding site" evidence="20">
    <location>
        <position position="155"/>
    </location>
    <ligand>
        <name>UDP-N-acetyl-alpha-D-glucosamine</name>
        <dbReference type="ChEBI" id="CHEBI:57705"/>
    </ligand>
</feature>
<feature type="binding site" evidence="20">
    <location>
        <begin position="78"/>
        <end position="79"/>
    </location>
    <ligand>
        <name>UDP-N-acetyl-alpha-D-glucosamine</name>
        <dbReference type="ChEBI" id="CHEBI:57705"/>
    </ligand>
</feature>
<feature type="binding site" evidence="20">
    <location>
        <position position="377"/>
    </location>
    <ligand>
        <name>UDP-N-acetyl-alpha-D-glucosamine</name>
        <dbReference type="ChEBI" id="CHEBI:57705"/>
    </ligand>
</feature>
<feature type="binding site" evidence="20">
    <location>
        <position position="228"/>
    </location>
    <ligand>
        <name>UDP-N-acetyl-alpha-D-glucosamine</name>
        <dbReference type="ChEBI" id="CHEBI:57705"/>
    </ligand>
</feature>
<evidence type="ECO:0000313" key="23">
    <source>
        <dbReference type="Proteomes" id="UP000183639"/>
    </source>
</evidence>
<feature type="domain" description="Nucleotidyl transferase" evidence="21">
    <location>
        <begin position="6"/>
        <end position="220"/>
    </location>
</feature>
<dbReference type="CDD" id="cd03353">
    <property type="entry name" value="LbH_GlmU_C"/>
    <property type="match status" value="1"/>
</dbReference>
<comment type="similarity">
    <text evidence="4 20">In the C-terminal section; belongs to the transferase hexapeptide repeat family.</text>
</comment>
<dbReference type="InterPro" id="IPR005882">
    <property type="entry name" value="Bifunctional_GlmU"/>
</dbReference>
<evidence type="ECO:0000256" key="11">
    <source>
        <dbReference type="ARBA" id="ARBA00022842"/>
    </source>
</evidence>
<dbReference type="SUPFAM" id="SSF53448">
    <property type="entry name" value="Nucleotide-diphospho-sugar transferases"/>
    <property type="match status" value="1"/>
</dbReference>
<feature type="region of interest" description="Linker" evidence="20">
    <location>
        <begin position="231"/>
        <end position="251"/>
    </location>
</feature>
<comment type="subunit">
    <text evidence="20">Homotrimer.</text>
</comment>
<feature type="active site" description="Proton acceptor" evidence="20">
    <location>
        <position position="363"/>
    </location>
</feature>
<dbReference type="Proteomes" id="UP000183639">
    <property type="component" value="Unassembled WGS sequence"/>
</dbReference>
<evidence type="ECO:0000256" key="7">
    <source>
        <dbReference type="ARBA" id="ARBA00022679"/>
    </source>
</evidence>
<dbReference type="GO" id="GO:0000902">
    <property type="term" value="P:cell morphogenesis"/>
    <property type="evidence" value="ECO:0007669"/>
    <property type="project" value="UniProtKB-UniRule"/>
</dbReference>
<dbReference type="InterPro" id="IPR005835">
    <property type="entry name" value="NTP_transferase_dom"/>
</dbReference>
<evidence type="ECO:0000256" key="9">
    <source>
        <dbReference type="ARBA" id="ARBA00022723"/>
    </source>
</evidence>
<dbReference type="GO" id="GO:0019134">
    <property type="term" value="F:glucosamine-1-phosphate N-acetyltransferase activity"/>
    <property type="evidence" value="ECO:0007669"/>
    <property type="project" value="UniProtKB-UniRule"/>
</dbReference>
<protein>
    <recommendedName>
        <fullName evidence="20">Bifunctional protein GlmU</fullName>
    </recommendedName>
    <domain>
        <recommendedName>
            <fullName evidence="20">UDP-N-acetylglucosamine pyrophosphorylase</fullName>
            <ecNumber evidence="20">2.7.7.23</ecNumber>
        </recommendedName>
        <alternativeName>
            <fullName evidence="20">N-acetylglucosamine-1-phosphate uridyltransferase</fullName>
        </alternativeName>
    </domain>
    <domain>
        <recommendedName>
            <fullName evidence="20">Glucosamine-1-phosphate N-acetyltransferase</fullName>
            <ecNumber evidence="20">2.3.1.157</ecNumber>
        </recommendedName>
    </domain>
</protein>
<comment type="pathway">
    <text evidence="20">Bacterial outer membrane biogenesis; LPS lipid A biosynthesis.</text>
</comment>
<feature type="binding site" evidence="20">
    <location>
        <position position="440"/>
    </location>
    <ligand>
        <name>acetyl-CoA</name>
        <dbReference type="ChEBI" id="CHEBI:57288"/>
    </ligand>
</feature>
<evidence type="ECO:0000256" key="18">
    <source>
        <dbReference type="ARBA" id="ARBA00048493"/>
    </source>
</evidence>
<evidence type="ECO:0000256" key="1">
    <source>
        <dbReference type="ARBA" id="ARBA00004496"/>
    </source>
</evidence>
<dbReference type="GO" id="GO:0008360">
    <property type="term" value="P:regulation of cell shape"/>
    <property type="evidence" value="ECO:0007669"/>
    <property type="project" value="UniProtKB-KW"/>
</dbReference>
<comment type="subcellular location">
    <subcellularLocation>
        <location evidence="1 20">Cytoplasm</location>
    </subcellularLocation>
</comment>
<feature type="region of interest" description="Pyrophosphorylase" evidence="20">
    <location>
        <begin position="1"/>
        <end position="230"/>
    </location>
</feature>
<feature type="binding site" evidence="20">
    <location>
        <begin position="9"/>
        <end position="12"/>
    </location>
    <ligand>
        <name>UDP-N-acetyl-alpha-D-glucosamine</name>
        <dbReference type="ChEBI" id="CHEBI:57705"/>
    </ligand>
</feature>
<evidence type="ECO:0000313" key="22">
    <source>
        <dbReference type="EMBL" id="SFH62612.1"/>
    </source>
</evidence>
<dbReference type="Gene3D" id="3.90.550.10">
    <property type="entry name" value="Spore Coat Polysaccharide Biosynthesis Protein SpsA, Chain A"/>
    <property type="match status" value="1"/>
</dbReference>
<dbReference type="InterPro" id="IPR038009">
    <property type="entry name" value="GlmU_C_LbH"/>
</dbReference>
<evidence type="ECO:0000256" key="15">
    <source>
        <dbReference type="ARBA" id="ARBA00023315"/>
    </source>
</evidence>
<evidence type="ECO:0000256" key="5">
    <source>
        <dbReference type="ARBA" id="ARBA00007947"/>
    </source>
</evidence>
<feature type="binding site" evidence="20">
    <location>
        <position position="333"/>
    </location>
    <ligand>
        <name>UDP-N-acetyl-alpha-D-glucosamine</name>
        <dbReference type="ChEBI" id="CHEBI:57705"/>
    </ligand>
</feature>
<evidence type="ECO:0000256" key="14">
    <source>
        <dbReference type="ARBA" id="ARBA00023268"/>
    </source>
</evidence>
<dbReference type="GO" id="GO:0006048">
    <property type="term" value="P:UDP-N-acetylglucosamine biosynthetic process"/>
    <property type="evidence" value="ECO:0007669"/>
    <property type="project" value="UniProtKB-UniPathway"/>
</dbReference>
<comment type="similarity">
    <text evidence="5 20">In the N-terminal section; belongs to the N-acetylglucosamine-1-phosphate uridyltransferase family.</text>
</comment>
<dbReference type="GO" id="GO:0009245">
    <property type="term" value="P:lipid A biosynthetic process"/>
    <property type="evidence" value="ECO:0007669"/>
    <property type="project" value="UniProtKB-UniRule"/>
</dbReference>
<dbReference type="InterPro" id="IPR018357">
    <property type="entry name" value="Hexapep_transf_CS"/>
</dbReference>
<dbReference type="SUPFAM" id="SSF51161">
    <property type="entry name" value="Trimeric LpxA-like enzymes"/>
    <property type="match status" value="1"/>
</dbReference>
<dbReference type="RefSeq" id="WP_075441330.1">
    <property type="nucleotide sequence ID" value="NZ_FOQK01000001.1"/>
</dbReference>
<feature type="region of interest" description="N-acetyltransferase" evidence="20">
    <location>
        <begin position="252"/>
        <end position="455"/>
    </location>
</feature>
<dbReference type="EC" id="2.3.1.157" evidence="20"/>
<feature type="binding site" evidence="20">
    <location>
        <position position="228"/>
    </location>
    <ligand>
        <name>Mg(2+)</name>
        <dbReference type="ChEBI" id="CHEBI:18420"/>
    </ligand>
</feature>
<dbReference type="PROSITE" id="PS00101">
    <property type="entry name" value="HEXAPEP_TRANSFERASES"/>
    <property type="match status" value="1"/>
</dbReference>
<dbReference type="EMBL" id="FOQK01000001">
    <property type="protein sequence ID" value="SFH62612.1"/>
    <property type="molecule type" value="Genomic_DNA"/>
</dbReference>
<dbReference type="GO" id="GO:0071555">
    <property type="term" value="P:cell wall organization"/>
    <property type="evidence" value="ECO:0007669"/>
    <property type="project" value="UniProtKB-KW"/>
</dbReference>
<evidence type="ECO:0000256" key="4">
    <source>
        <dbReference type="ARBA" id="ARBA00007707"/>
    </source>
</evidence>
<evidence type="ECO:0000256" key="8">
    <source>
        <dbReference type="ARBA" id="ARBA00022695"/>
    </source>
</evidence>
<dbReference type="GO" id="GO:0009252">
    <property type="term" value="P:peptidoglycan biosynthetic process"/>
    <property type="evidence" value="ECO:0007669"/>
    <property type="project" value="UniProtKB-UniRule"/>
</dbReference>
<comment type="pathway">
    <text evidence="3 20">Nucleotide-sugar biosynthesis; UDP-N-acetyl-alpha-D-glucosamine biosynthesis; UDP-N-acetyl-alpha-D-glucosamine from N-acetyl-alpha-D-glucosamine 1-phosphate: step 1/1.</text>
</comment>
<accession>A0A1I3BK16</accession>
<evidence type="ECO:0000256" key="17">
    <source>
        <dbReference type="ARBA" id="ARBA00048247"/>
    </source>
</evidence>
<dbReference type="CDD" id="cd02540">
    <property type="entry name" value="GT2_GlmU_N_bac"/>
    <property type="match status" value="1"/>
</dbReference>
<dbReference type="InterPro" id="IPR050065">
    <property type="entry name" value="GlmU-like"/>
</dbReference>
<dbReference type="GO" id="GO:0000287">
    <property type="term" value="F:magnesium ion binding"/>
    <property type="evidence" value="ECO:0007669"/>
    <property type="project" value="UniProtKB-UniRule"/>
</dbReference>
<name>A0A1I3BK16_SELRU</name>
<keyword evidence="11 20" id="KW-0460">Magnesium</keyword>
<evidence type="ECO:0000256" key="3">
    <source>
        <dbReference type="ARBA" id="ARBA00005208"/>
    </source>
</evidence>
<dbReference type="GO" id="GO:0003977">
    <property type="term" value="F:UDP-N-acetylglucosamine diphosphorylase activity"/>
    <property type="evidence" value="ECO:0007669"/>
    <property type="project" value="UniProtKB-UniRule"/>
</dbReference>
<comment type="cofactor">
    <cofactor evidence="20">
        <name>Mg(2+)</name>
        <dbReference type="ChEBI" id="CHEBI:18420"/>
    </cofactor>
    <text evidence="20">Binds 1 Mg(2+) ion per subunit.</text>
</comment>
<keyword evidence="10 20" id="KW-0677">Repeat</keyword>
<evidence type="ECO:0000259" key="21">
    <source>
        <dbReference type="Pfam" id="PF00483"/>
    </source>
</evidence>
<dbReference type="NCBIfam" id="NF010934">
    <property type="entry name" value="PRK14354.1"/>
    <property type="match status" value="1"/>
</dbReference>
<feature type="binding site" evidence="20">
    <location>
        <position position="170"/>
    </location>
    <ligand>
        <name>UDP-N-acetyl-alpha-D-glucosamine</name>
        <dbReference type="ChEBI" id="CHEBI:57705"/>
    </ligand>
</feature>
<dbReference type="Pfam" id="PF00132">
    <property type="entry name" value="Hexapep"/>
    <property type="match status" value="1"/>
</dbReference>
<dbReference type="EC" id="2.7.7.23" evidence="20"/>
<dbReference type="AlphaFoldDB" id="A0A1I3BK16"/>
<proteinExistence type="inferred from homology"/>
<dbReference type="InterPro" id="IPR001451">
    <property type="entry name" value="Hexapep"/>
</dbReference>
<feature type="binding site" evidence="20">
    <location>
        <position position="103"/>
    </location>
    <ligand>
        <name>Mg(2+)</name>
        <dbReference type="ChEBI" id="CHEBI:18420"/>
    </ligand>
</feature>
<dbReference type="UniPathway" id="UPA00113">
    <property type="reaction ID" value="UER00532"/>
</dbReference>
<keyword evidence="8 20" id="KW-0548">Nucleotidyltransferase</keyword>